<accession>B9RV17</accession>
<dbReference type="Proteomes" id="UP000008311">
    <property type="component" value="Unassembled WGS sequence"/>
</dbReference>
<organism evidence="1 2">
    <name type="scientific">Ricinus communis</name>
    <name type="common">Castor bean</name>
    <dbReference type="NCBI Taxonomy" id="3988"/>
    <lineage>
        <taxon>Eukaryota</taxon>
        <taxon>Viridiplantae</taxon>
        <taxon>Streptophyta</taxon>
        <taxon>Embryophyta</taxon>
        <taxon>Tracheophyta</taxon>
        <taxon>Spermatophyta</taxon>
        <taxon>Magnoliopsida</taxon>
        <taxon>eudicotyledons</taxon>
        <taxon>Gunneridae</taxon>
        <taxon>Pentapetalae</taxon>
        <taxon>rosids</taxon>
        <taxon>fabids</taxon>
        <taxon>Malpighiales</taxon>
        <taxon>Euphorbiaceae</taxon>
        <taxon>Acalyphoideae</taxon>
        <taxon>Acalypheae</taxon>
        <taxon>Ricinus</taxon>
    </lineage>
</organism>
<name>B9RV17_RICCO</name>
<evidence type="ECO:0000313" key="2">
    <source>
        <dbReference type="Proteomes" id="UP000008311"/>
    </source>
</evidence>
<dbReference type="AlphaFoldDB" id="B9RV17"/>
<keyword evidence="2" id="KW-1185">Reference proteome</keyword>
<evidence type="ECO:0000313" key="1">
    <source>
        <dbReference type="EMBL" id="EEF44750.1"/>
    </source>
</evidence>
<protein>
    <submittedName>
        <fullName evidence="1">Uncharacterized protein</fullName>
    </submittedName>
</protein>
<dbReference type="EMBL" id="EQ973818">
    <property type="protein sequence ID" value="EEF44750.1"/>
    <property type="molecule type" value="Genomic_DNA"/>
</dbReference>
<dbReference type="InParanoid" id="B9RV17"/>
<proteinExistence type="predicted"/>
<reference evidence="2" key="1">
    <citation type="journal article" date="2010" name="Nat. Biotechnol.">
        <title>Draft genome sequence of the oilseed species Ricinus communis.</title>
        <authorList>
            <person name="Chan A.P."/>
            <person name="Crabtree J."/>
            <person name="Zhao Q."/>
            <person name="Lorenzi H."/>
            <person name="Orvis J."/>
            <person name="Puiu D."/>
            <person name="Melake-Berhan A."/>
            <person name="Jones K.M."/>
            <person name="Redman J."/>
            <person name="Chen G."/>
            <person name="Cahoon E.B."/>
            <person name="Gedil M."/>
            <person name="Stanke M."/>
            <person name="Haas B.J."/>
            <person name="Wortman J.R."/>
            <person name="Fraser-Liggett C.M."/>
            <person name="Ravel J."/>
            <person name="Rabinowicz P.D."/>
        </authorList>
    </citation>
    <scope>NUCLEOTIDE SEQUENCE [LARGE SCALE GENOMIC DNA]</scope>
    <source>
        <strain evidence="2">cv. Hale</strain>
    </source>
</reference>
<sequence length="117" mass="12848">MTRPHDHRAYIVTSKRPSSNPMRCITAWIGGWLVDGVAKVARVVAWIGSRLIDGVARVARVVAWIVARMARVAWVRAAFCSHSQCVLNSLSSSLSHALHLLPSLPSNIIRTGIRVIT</sequence>
<gene>
    <name evidence="1" type="ORF">RCOM_0898020</name>
</gene>